<evidence type="ECO:0000313" key="3">
    <source>
        <dbReference type="EMBL" id="MFD2674962.1"/>
    </source>
</evidence>
<accession>A0ABW5RJ49</accession>
<dbReference type="RefSeq" id="WP_066058523.1">
    <property type="nucleotide sequence ID" value="NZ_JBHUNF010000004.1"/>
</dbReference>
<keyword evidence="1" id="KW-0175">Coiled coil</keyword>
<organism evidence="3 4">
    <name type="scientific">Gulosibacter bifidus</name>
    <dbReference type="NCBI Taxonomy" id="272239"/>
    <lineage>
        <taxon>Bacteria</taxon>
        <taxon>Bacillati</taxon>
        <taxon>Actinomycetota</taxon>
        <taxon>Actinomycetes</taxon>
        <taxon>Micrococcales</taxon>
        <taxon>Microbacteriaceae</taxon>
        <taxon>Gulosibacter</taxon>
    </lineage>
</organism>
<evidence type="ECO:0000256" key="2">
    <source>
        <dbReference type="SAM" id="MobiDB-lite"/>
    </source>
</evidence>
<protein>
    <submittedName>
        <fullName evidence="3">Uncharacterized protein</fullName>
    </submittedName>
</protein>
<feature type="compositionally biased region" description="Low complexity" evidence="2">
    <location>
        <begin position="202"/>
        <end position="212"/>
    </location>
</feature>
<dbReference type="Proteomes" id="UP001597453">
    <property type="component" value="Unassembled WGS sequence"/>
</dbReference>
<reference evidence="4" key="1">
    <citation type="journal article" date="2019" name="Int. J. Syst. Evol. Microbiol.">
        <title>The Global Catalogue of Microorganisms (GCM) 10K type strain sequencing project: providing services to taxonomists for standard genome sequencing and annotation.</title>
        <authorList>
            <consortium name="The Broad Institute Genomics Platform"/>
            <consortium name="The Broad Institute Genome Sequencing Center for Infectious Disease"/>
            <person name="Wu L."/>
            <person name="Ma J."/>
        </authorList>
    </citation>
    <scope>NUCLEOTIDE SEQUENCE [LARGE SCALE GENOMIC DNA]</scope>
    <source>
        <strain evidence="4">TISTR 1511</strain>
    </source>
</reference>
<feature type="region of interest" description="Disordered" evidence="2">
    <location>
        <begin position="156"/>
        <end position="212"/>
    </location>
</feature>
<sequence>MGVYVTRLSAVMQAQLSQFEQDKQELDNAAERLEDAARDFDKLKDIESMFGGDTDISIRDSASKLTRVIEETQLDLLRMKDSTETGRQGIQAAQAAYQSLPSGQPNAFEQGLGLALKVLVPGVGIMAGSAFLEFITAAREAERERQARAALRKLGQDMHTTEGQLPDVVAPKDKHQNGDDANNPDTTPKFPGHGTGIPSDRNTGTGTNGTLTPAERVRQAIERGLNSVSYDENAGVGDYPGVVPAKNPLPSIDKWPFDVYHPGDINRDGPLQGGYRVNADPSLGQMPRDPMLRSTIEEGQAALGGNLGALGAAGAVGAGALALGGAARAGSSVPMGAMGAGAGAAAGAPGAAAGAARGGMGMGMGMGMMGGMAGGAPGAAGGNDKKSARSGRLGGPAAGRPGVGGGAGRAGAVGGAARGGMGMMGGMAGGAPGTAGANEKSKKSGKGRLGAASAGRASAARGGTASAPRAGMTGGAAAAARSGVAGAGAVGARGGMGMLGGMAGGAPANGNADNKSKQSGKGRFGLGSGAGRSASAAGRAAAAGGAARGGGMAGGLMGGLGSGKDEKEAKKRTNYGASGVEFFDLAGEKQLGEAGRSGRVTKDVIEVATQDDSRW</sequence>
<feature type="region of interest" description="Disordered" evidence="2">
    <location>
        <begin position="431"/>
        <end position="471"/>
    </location>
</feature>
<feature type="region of interest" description="Disordered" evidence="2">
    <location>
        <begin position="376"/>
        <end position="410"/>
    </location>
</feature>
<name>A0ABW5RJ49_9MICO</name>
<feature type="compositionally biased region" description="Gly residues" evidence="2">
    <location>
        <begin position="392"/>
        <end position="410"/>
    </location>
</feature>
<comment type="caution">
    <text evidence="3">The sequence shown here is derived from an EMBL/GenBank/DDBJ whole genome shotgun (WGS) entry which is preliminary data.</text>
</comment>
<gene>
    <name evidence="3" type="ORF">ACFSUQ_06595</name>
</gene>
<feature type="region of interest" description="Disordered" evidence="2">
    <location>
        <begin position="509"/>
        <end position="531"/>
    </location>
</feature>
<proteinExistence type="predicted"/>
<evidence type="ECO:0000313" key="4">
    <source>
        <dbReference type="Proteomes" id="UP001597453"/>
    </source>
</evidence>
<dbReference type="EMBL" id="JBHUNF010000004">
    <property type="protein sequence ID" value="MFD2674962.1"/>
    <property type="molecule type" value="Genomic_DNA"/>
</dbReference>
<evidence type="ECO:0000256" key="1">
    <source>
        <dbReference type="SAM" id="Coils"/>
    </source>
</evidence>
<keyword evidence="4" id="KW-1185">Reference proteome</keyword>
<feature type="coiled-coil region" evidence="1">
    <location>
        <begin position="9"/>
        <end position="46"/>
    </location>
</feature>
<feature type="compositionally biased region" description="Low complexity" evidence="2">
    <location>
        <begin position="449"/>
        <end position="471"/>
    </location>
</feature>